<dbReference type="InterPro" id="IPR006311">
    <property type="entry name" value="TAT_signal"/>
</dbReference>
<dbReference type="Proteomes" id="UP000095255">
    <property type="component" value="Unassembled WGS sequence"/>
</dbReference>
<gene>
    <name evidence="9" type="ORF">BHU72_07145</name>
</gene>
<dbReference type="InterPro" id="IPR050612">
    <property type="entry name" value="Prok_Mopterin_Oxidored"/>
</dbReference>
<dbReference type="EMBL" id="MJAT01000035">
    <property type="protein sequence ID" value="OEH84960.1"/>
    <property type="molecule type" value="Genomic_DNA"/>
</dbReference>
<dbReference type="PROSITE" id="PS51669">
    <property type="entry name" value="4FE4S_MOW_BIS_MGD"/>
    <property type="match status" value="1"/>
</dbReference>
<dbReference type="Gene3D" id="3.40.228.10">
    <property type="entry name" value="Dimethylsulfoxide Reductase, domain 2"/>
    <property type="match status" value="1"/>
</dbReference>
<comment type="caution">
    <text evidence="9">The sequence shown here is derived from an EMBL/GenBank/DDBJ whole genome shotgun (WGS) entry which is preliminary data.</text>
</comment>
<dbReference type="InterPro" id="IPR009010">
    <property type="entry name" value="Asp_de-COase-like_dom_sf"/>
</dbReference>
<dbReference type="RefSeq" id="WP_069702695.1">
    <property type="nucleotide sequence ID" value="NZ_MJAT01000035.1"/>
</dbReference>
<reference evidence="9 10" key="1">
    <citation type="submission" date="2016-09" db="EMBL/GenBank/DDBJ databases">
        <title>Desulfuribacillus arsenicus sp. nov., an obligately anaerobic, dissimilatory arsenic- and antimonate-reducing bacterium isolated from anoxic sediments.</title>
        <authorList>
            <person name="Abin C.A."/>
            <person name="Hollibaugh J.T."/>
        </authorList>
    </citation>
    <scope>NUCLEOTIDE SEQUENCE [LARGE SCALE GENOMIC DNA]</scope>
    <source>
        <strain evidence="9 10">MLFW-2</strain>
    </source>
</reference>
<dbReference type="STRING" id="1390249.BHU72_07145"/>
<dbReference type="PANTHER" id="PTHR43742">
    <property type="entry name" value="TRIMETHYLAMINE-N-OXIDE REDUCTASE"/>
    <property type="match status" value="1"/>
</dbReference>
<accession>A0A1E5L498</accession>
<dbReference type="InterPro" id="IPR006656">
    <property type="entry name" value="Mopterin_OxRdtase"/>
</dbReference>
<keyword evidence="5" id="KW-0408">Iron</keyword>
<evidence type="ECO:0000256" key="1">
    <source>
        <dbReference type="ARBA" id="ARBA00010312"/>
    </source>
</evidence>
<dbReference type="OrthoDB" id="9803192at2"/>
<dbReference type="Gene3D" id="2.40.40.20">
    <property type="match status" value="1"/>
</dbReference>
<dbReference type="Pfam" id="PF00384">
    <property type="entry name" value="Molybdopterin"/>
    <property type="match status" value="1"/>
</dbReference>
<evidence type="ECO:0000256" key="2">
    <source>
        <dbReference type="ARBA" id="ARBA00022723"/>
    </source>
</evidence>
<evidence type="ECO:0000313" key="9">
    <source>
        <dbReference type="EMBL" id="OEH84960.1"/>
    </source>
</evidence>
<evidence type="ECO:0000256" key="4">
    <source>
        <dbReference type="ARBA" id="ARBA00023002"/>
    </source>
</evidence>
<evidence type="ECO:0000256" key="5">
    <source>
        <dbReference type="ARBA" id="ARBA00023004"/>
    </source>
</evidence>
<dbReference type="CDD" id="cd02775">
    <property type="entry name" value="MopB_CT"/>
    <property type="match status" value="1"/>
</dbReference>
<feature type="domain" description="4Fe-4S Mo/W bis-MGD-type" evidence="8">
    <location>
        <begin position="51"/>
        <end position="107"/>
    </location>
</feature>
<keyword evidence="2" id="KW-0479">Metal-binding</keyword>
<dbReference type="InterPro" id="IPR006963">
    <property type="entry name" value="Mopterin_OxRdtase_4Fe-4S_dom"/>
</dbReference>
<keyword evidence="10" id="KW-1185">Reference proteome</keyword>
<keyword evidence="4" id="KW-0560">Oxidoreductase</keyword>
<dbReference type="GO" id="GO:0046872">
    <property type="term" value="F:metal ion binding"/>
    <property type="evidence" value="ECO:0007669"/>
    <property type="project" value="UniProtKB-KW"/>
</dbReference>
<dbReference type="AlphaFoldDB" id="A0A1E5L498"/>
<dbReference type="Pfam" id="PF01568">
    <property type="entry name" value="Molydop_binding"/>
    <property type="match status" value="1"/>
</dbReference>
<proteinExistence type="inferred from homology"/>
<keyword evidence="3 7" id="KW-0732">Signal</keyword>
<protein>
    <submittedName>
        <fullName evidence="9">Dehydrogenase</fullName>
    </submittedName>
</protein>
<name>A0A1E5L498_9FIRM</name>
<dbReference type="SUPFAM" id="SSF53706">
    <property type="entry name" value="Formate dehydrogenase/DMSO reductase, domains 1-3"/>
    <property type="match status" value="1"/>
</dbReference>
<dbReference type="GO" id="GO:0043546">
    <property type="term" value="F:molybdopterin cofactor binding"/>
    <property type="evidence" value="ECO:0007669"/>
    <property type="project" value="InterPro"/>
</dbReference>
<evidence type="ECO:0000256" key="7">
    <source>
        <dbReference type="SAM" id="SignalP"/>
    </source>
</evidence>
<organism evidence="9 10">
    <name type="scientific">Desulfuribacillus stibiiarsenatis</name>
    <dbReference type="NCBI Taxonomy" id="1390249"/>
    <lineage>
        <taxon>Bacteria</taxon>
        <taxon>Bacillati</taxon>
        <taxon>Bacillota</taxon>
        <taxon>Desulfuribacillia</taxon>
        <taxon>Desulfuribacillales</taxon>
        <taxon>Desulfuribacillaceae</taxon>
        <taxon>Desulfuribacillus</taxon>
    </lineage>
</organism>
<dbReference type="GO" id="GO:0016491">
    <property type="term" value="F:oxidoreductase activity"/>
    <property type="evidence" value="ECO:0007669"/>
    <property type="project" value="UniProtKB-KW"/>
</dbReference>
<evidence type="ECO:0000259" key="8">
    <source>
        <dbReference type="PROSITE" id="PS51669"/>
    </source>
</evidence>
<dbReference type="Pfam" id="PF04879">
    <property type="entry name" value="Molybdop_Fe4S4"/>
    <property type="match status" value="1"/>
</dbReference>
<evidence type="ECO:0000256" key="3">
    <source>
        <dbReference type="ARBA" id="ARBA00022729"/>
    </source>
</evidence>
<sequence>MKFNINRRTFLKVSSAAVAAASVSGLGKGLTTLKHASAQEAEIAAKSFGDVQVKYTADVMCPSECGMEMWIKNGKLWKIYGNKAVPYNDGACCGKGASGTQIVYSPQRLKEPMLRVGPRGHADSFKRVSWDEAIDFIAKKMKQIKEEVGPEAIIMDSGDITDRDQYWRLARGYGSPNVAEHGAICDTPRRHGPKLMFGGKRVEPDVMTPKLVRQANGKLEWDYTQRSKLIIYVGWNPFVATRINYESRGTVAAQVENNCKVIVVDPNFSNTASKADQWVPIRPGTDGDLFAAMLRYILENDNQKDSNKKYIDKRFEKASLGWEEFEKSFKEWWGKKDPINNLSYFSLDWAAARTGLTKEVIANMSHTFGITKPAALVWGMQSPGHHYNGYPASILGTVLNVITGNFDAPGGAIDTEITKWSKGGRGNGGFFDSRKIKRTVNGKEIETEQKYLHMELYGDWPAGWDQVVGNYPNLFRDGVTLKYGPLKGYKYPIRGYFQRTGNAVVTGTAPYDWQDALTQKKPNGEYKVDLSVFIDTLFLESALYADVILPEASYAERMSLSDIYPSYPMGYLRDSCIKPLHNSKNHTDIMNLIAKRLYELGDKDIDPKEFWEGYPTEEIFTNELLKPAPGCFNVGIPVPYPQYPEGYKLIGTPESLEAGTAKVDHEKKEVVGEYVTVAWLRKNKGVAVWPMSWHRNLKADKETPNKVWPPTSSKLIEFRFDRYNQYNKLIEETGIVPPGLKEIGFDKFPTSFYWFETVWNPYTNKDYAKYKDEYPFQLICGRVHQSMSGTHMVPWLSETPVEGLWMPLNKAFESEVVDVNPKKPEGYESVVKKFREGTFCVGTTLLNTDDAKKLGLKTGDLVEISNPLGKSTRSKVVVGQTIRPGVIKMGFATGGRFSPGMGPTYEHREYTPCHNTLTDPKALSPIMGQPAYADMIVKIKKI</sequence>
<feature type="chain" id="PRO_5038817357" evidence="7">
    <location>
        <begin position="20"/>
        <end position="942"/>
    </location>
</feature>
<dbReference type="PROSITE" id="PS51318">
    <property type="entry name" value="TAT"/>
    <property type="match status" value="1"/>
</dbReference>
<comment type="similarity">
    <text evidence="1">Belongs to the prokaryotic molybdopterin-containing oxidoreductase family.</text>
</comment>
<evidence type="ECO:0000313" key="10">
    <source>
        <dbReference type="Proteomes" id="UP000095255"/>
    </source>
</evidence>
<evidence type="ECO:0000256" key="6">
    <source>
        <dbReference type="ARBA" id="ARBA00023014"/>
    </source>
</evidence>
<dbReference type="GO" id="GO:0051539">
    <property type="term" value="F:4 iron, 4 sulfur cluster binding"/>
    <property type="evidence" value="ECO:0007669"/>
    <property type="project" value="UniProtKB-KW"/>
</dbReference>
<keyword evidence="6" id="KW-0411">Iron-sulfur</keyword>
<dbReference type="Gene3D" id="2.20.25.90">
    <property type="entry name" value="ADC-like domains"/>
    <property type="match status" value="1"/>
</dbReference>
<dbReference type="InterPro" id="IPR006657">
    <property type="entry name" value="MoPterin_dinucl-bd_dom"/>
</dbReference>
<dbReference type="SMART" id="SM00926">
    <property type="entry name" value="Molybdop_Fe4S4"/>
    <property type="match status" value="1"/>
</dbReference>
<dbReference type="Gene3D" id="3.40.50.740">
    <property type="match status" value="1"/>
</dbReference>
<feature type="signal peptide" evidence="7">
    <location>
        <begin position="1"/>
        <end position="19"/>
    </location>
</feature>
<dbReference type="SUPFAM" id="SSF50692">
    <property type="entry name" value="ADC-like"/>
    <property type="match status" value="1"/>
</dbReference>